<evidence type="ECO:0000256" key="6">
    <source>
        <dbReference type="RuleBase" id="RU363132"/>
    </source>
</evidence>
<evidence type="ECO:0000259" key="7">
    <source>
        <dbReference type="PROSITE" id="PS50845"/>
    </source>
</evidence>
<dbReference type="InterPro" id="IPR003388">
    <property type="entry name" value="Reticulon"/>
</dbReference>
<dbReference type="GO" id="GO:0005789">
    <property type="term" value="C:endoplasmic reticulum membrane"/>
    <property type="evidence" value="ECO:0007669"/>
    <property type="project" value="UniProtKB-SubCell"/>
</dbReference>
<feature type="domain" description="Reticulon" evidence="7">
    <location>
        <begin position="34"/>
        <end position="223"/>
    </location>
</feature>
<evidence type="ECO:0000256" key="3">
    <source>
        <dbReference type="ARBA" id="ARBA00022824"/>
    </source>
</evidence>
<dbReference type="PANTHER" id="PTHR45799:SF2">
    <property type="entry name" value="RETICULON-LIKE PROTEIN"/>
    <property type="match status" value="1"/>
</dbReference>
<dbReference type="Proteomes" id="UP001142055">
    <property type="component" value="Chromosome 3"/>
</dbReference>
<feature type="transmembrane region" description="Helical" evidence="6">
    <location>
        <begin position="152"/>
        <end position="178"/>
    </location>
</feature>
<dbReference type="EMBL" id="JAPWDV010000003">
    <property type="protein sequence ID" value="KAJ6217361.1"/>
    <property type="molecule type" value="Genomic_DNA"/>
</dbReference>
<evidence type="ECO:0000256" key="4">
    <source>
        <dbReference type="ARBA" id="ARBA00022989"/>
    </source>
</evidence>
<keyword evidence="4 6" id="KW-1133">Transmembrane helix</keyword>
<feature type="transmembrane region" description="Helical" evidence="6">
    <location>
        <begin position="48"/>
        <end position="74"/>
    </location>
</feature>
<dbReference type="InterPro" id="IPR046964">
    <property type="entry name" value="RTN1-4"/>
</dbReference>
<name>A0A9Q0RLH6_BLOTA</name>
<dbReference type="AlphaFoldDB" id="A0A9Q0RLH6"/>
<proteinExistence type="predicted"/>
<keyword evidence="5 6" id="KW-0472">Membrane</keyword>
<evidence type="ECO:0000256" key="1">
    <source>
        <dbReference type="ARBA" id="ARBA00004477"/>
    </source>
</evidence>
<evidence type="ECO:0000313" key="9">
    <source>
        <dbReference type="Proteomes" id="UP001142055"/>
    </source>
</evidence>
<keyword evidence="2 6" id="KW-0812">Transmembrane</keyword>
<accession>A0A9Q0RLH6</accession>
<dbReference type="OMA" id="WINHALV"/>
<keyword evidence="3 6" id="KW-0256">Endoplasmic reticulum</keyword>
<evidence type="ECO:0000256" key="5">
    <source>
        <dbReference type="ARBA" id="ARBA00023136"/>
    </source>
</evidence>
<reference evidence="8" key="1">
    <citation type="submission" date="2022-12" db="EMBL/GenBank/DDBJ databases">
        <title>Genome assemblies of Blomia tropicalis.</title>
        <authorList>
            <person name="Cui Y."/>
        </authorList>
    </citation>
    <scope>NUCLEOTIDE SEQUENCE</scope>
    <source>
        <tissue evidence="8">Adult mites</tissue>
    </source>
</reference>
<keyword evidence="9" id="KW-1185">Reference proteome</keyword>
<comment type="caution">
    <text evidence="8">The sequence shown here is derived from an EMBL/GenBank/DDBJ whole genome shotgun (WGS) entry which is preliminary data.</text>
</comment>
<evidence type="ECO:0000256" key="2">
    <source>
        <dbReference type="ARBA" id="ARBA00022692"/>
    </source>
</evidence>
<dbReference type="Gene3D" id="1.20.5.2480">
    <property type="match status" value="1"/>
</dbReference>
<protein>
    <recommendedName>
        <fullName evidence="6">Reticulon-like protein</fullName>
    </recommendedName>
</protein>
<dbReference type="PROSITE" id="PS50845">
    <property type="entry name" value="RETICULON"/>
    <property type="match status" value="1"/>
</dbReference>
<gene>
    <name evidence="8" type="ORF">RDWZM_008518</name>
</gene>
<dbReference type="Pfam" id="PF02453">
    <property type="entry name" value="Reticulon"/>
    <property type="match status" value="1"/>
</dbReference>
<comment type="subcellular location">
    <subcellularLocation>
        <location evidence="1 6">Endoplasmic reticulum membrane</location>
        <topology evidence="1 6">Multi-pass membrane protein</topology>
    </subcellularLocation>
</comment>
<dbReference type="GO" id="GO:0030424">
    <property type="term" value="C:axon"/>
    <property type="evidence" value="ECO:0007669"/>
    <property type="project" value="TreeGrafter"/>
</dbReference>
<sequence>MEDFTPVASTTTGKDGACRKASLKELYQSVLVQAAELVYWRDPKNTGIVFGLGLVILLSLSIFSVISVVAYTLLFTLLGTLSFRVYKNVLQAVQKTSEGHPFKEYLEIEIAPSQERINEIVASFVSHGTCFINRMRSVLLVEDIVDSLKYLLIFWALTYIGAWFNGLTLVILAYIAAFSLPKVYEQNKTQIDQYLDLINSKITELTDKVPFLKKPVPVEKKDE</sequence>
<evidence type="ECO:0000313" key="8">
    <source>
        <dbReference type="EMBL" id="KAJ6217361.1"/>
    </source>
</evidence>
<dbReference type="PANTHER" id="PTHR45799">
    <property type="entry name" value="RETICULON-LIKE PROTEIN"/>
    <property type="match status" value="1"/>
</dbReference>
<dbReference type="OrthoDB" id="567788at2759"/>
<organism evidence="8 9">
    <name type="scientific">Blomia tropicalis</name>
    <name type="common">Mite</name>
    <dbReference type="NCBI Taxonomy" id="40697"/>
    <lineage>
        <taxon>Eukaryota</taxon>
        <taxon>Metazoa</taxon>
        <taxon>Ecdysozoa</taxon>
        <taxon>Arthropoda</taxon>
        <taxon>Chelicerata</taxon>
        <taxon>Arachnida</taxon>
        <taxon>Acari</taxon>
        <taxon>Acariformes</taxon>
        <taxon>Sarcoptiformes</taxon>
        <taxon>Astigmata</taxon>
        <taxon>Glycyphagoidea</taxon>
        <taxon>Echimyopodidae</taxon>
        <taxon>Blomia</taxon>
    </lineage>
</organism>